<dbReference type="Proteomes" id="UP000007722">
    <property type="component" value="Chromosome"/>
</dbReference>
<feature type="transmembrane region" description="Helical" evidence="1">
    <location>
        <begin position="618"/>
        <end position="636"/>
    </location>
</feature>
<evidence type="ECO:0000313" key="2">
    <source>
        <dbReference type="EMBL" id="ADI37173.1"/>
    </source>
</evidence>
<dbReference type="OrthoDB" id="60694at2157"/>
<dbReference type="STRING" id="456320.Mvol_1518"/>
<evidence type="ECO:0000313" key="3">
    <source>
        <dbReference type="Proteomes" id="UP000007722"/>
    </source>
</evidence>
<proteinExistence type="predicted"/>
<dbReference type="InParanoid" id="D7DQP6"/>
<sequence length="641" mass="71164">MKKILLFLLILLSIASVNATAPTMPVNYTTSEYKVVLDEQMTTEQTTSTLSVFDYVQYAPVVSGINGSTIYFESEKDLARFCMHFTQSNKNYAFNHEYSVFISDNPVPVSIVYGETYSCGNGARHVLVNVNSSKIQTAYVFGAAYCGGSGVSSNMVLNGKTVTSRGSHGMTYGFIDSPFYKSSNVFDLYASSSSSTGAGVDGSFLVFDSITYTATMPEPSVTQDTCTPYVIIPQMNVIINSIPAVSVYEGDSLLGTTDNGGYLKINLPIGEHSFKFIKEGYWDYTINLNVQNDTTINPELAPKTSLFHISKQFEENIYPNSISKVKLDLEPIKNAYSTRLRVSGADVTKVYYNTQILPKTTDGSYILGDISNPQSLEIEYKTPSSWGQRTFTVELTATDLEGSAYTNLETINYEVLELPFLLEMPTFAIGNNNVKITDQSGSTYSVLLSLYNSEGSEVWSSSNNIIEYCDCSFEVPITEPGNYILELTAKAGTVKSYYSIEIIEPVKLITNKLSSNLGKVTTAKFAIYNPTDNVKYYYSTLECQFFNESINKTFSIAPGVNKTVELPFKVPDKLDLENYQLNLKIYDNEKSEPICSEDIILTISKNSFLPINMDSNNYLIILGILIIIIGAVIIYWKWGKK</sequence>
<organism evidence="2 3">
    <name type="scientific">Methanococcus voltae (strain ATCC BAA-1334 / A3)</name>
    <dbReference type="NCBI Taxonomy" id="456320"/>
    <lineage>
        <taxon>Archaea</taxon>
        <taxon>Methanobacteriati</taxon>
        <taxon>Methanobacteriota</taxon>
        <taxon>Methanomada group</taxon>
        <taxon>Methanococci</taxon>
        <taxon>Methanococcales</taxon>
        <taxon>Methanococcaceae</taxon>
        <taxon>Methanococcus</taxon>
    </lineage>
</organism>
<evidence type="ECO:0008006" key="4">
    <source>
        <dbReference type="Google" id="ProtNLM"/>
    </source>
</evidence>
<accession>D7DQP6</accession>
<dbReference type="AlphaFoldDB" id="D7DQP6"/>
<keyword evidence="3" id="KW-1185">Reference proteome</keyword>
<protein>
    <recommendedName>
        <fullName evidence="4">PEGA domain-containing protein</fullName>
    </recommendedName>
</protein>
<reference evidence="2 3" key="1">
    <citation type="submission" date="2010-05" db="EMBL/GenBank/DDBJ databases">
        <title>Complete sequence of Methanococcus voltae A3.</title>
        <authorList>
            <consortium name="US DOE Joint Genome Institute"/>
            <person name="Lucas S."/>
            <person name="Copeland A."/>
            <person name="Lapidus A."/>
            <person name="Cheng J.-F."/>
            <person name="Bruce D."/>
            <person name="Goodwin L."/>
            <person name="Pitluck S."/>
            <person name="Lowry S."/>
            <person name="Clum A."/>
            <person name="Land M."/>
            <person name="Hauser L."/>
            <person name="Kyrpides N."/>
            <person name="Mikhailova N."/>
            <person name="Whitman W.B."/>
            <person name="Woyke T."/>
        </authorList>
    </citation>
    <scope>NUCLEOTIDE SEQUENCE [LARGE SCALE GENOMIC DNA]</scope>
    <source>
        <strain evidence="3">ATCC BAA-1334 / A3</strain>
    </source>
</reference>
<dbReference type="EMBL" id="CP002057">
    <property type="protein sequence ID" value="ADI37173.1"/>
    <property type="molecule type" value="Genomic_DNA"/>
</dbReference>
<name>D7DQP6_METV3</name>
<gene>
    <name evidence="2" type="ordered locus">Mvol_1518</name>
</gene>
<dbReference type="HOGENOM" id="CLU_028162_0_0_2"/>
<keyword evidence="1" id="KW-1133">Transmembrane helix</keyword>
<evidence type="ECO:0000256" key="1">
    <source>
        <dbReference type="SAM" id="Phobius"/>
    </source>
</evidence>
<keyword evidence="1" id="KW-0812">Transmembrane</keyword>
<keyword evidence="1" id="KW-0472">Membrane</keyword>
<dbReference type="eggNOG" id="arCOG06635">
    <property type="taxonomic scope" value="Archaea"/>
</dbReference>
<dbReference type="KEGG" id="mvo:Mvol_1518"/>